<proteinExistence type="predicted"/>
<keyword evidence="3" id="KW-1185">Reference proteome</keyword>
<dbReference type="EMBL" id="OU893352">
    <property type="protein sequence ID" value="CAG9790190.1"/>
    <property type="molecule type" value="Genomic_DNA"/>
</dbReference>
<dbReference type="AlphaFoldDB" id="A0A9N9R4Y3"/>
<reference evidence="2" key="2">
    <citation type="submission" date="2022-10" db="EMBL/GenBank/DDBJ databases">
        <authorList>
            <consortium name="ENA_rothamsted_submissions"/>
            <consortium name="culmorum"/>
            <person name="King R."/>
        </authorList>
    </citation>
    <scope>NUCLEOTIDE SEQUENCE</scope>
</reference>
<evidence type="ECO:0000313" key="2">
    <source>
        <dbReference type="EMBL" id="CAG9790190.1"/>
    </source>
</evidence>
<gene>
    <name evidence="2" type="ORF">DIATSA_LOCUS7860</name>
</gene>
<sequence>MEDQNITVRRNKAVVNESLNTSFLNTSFLSTGSDYQSKSLPDLSSGHINTEEIDELKAEIKELRTKLQVAHLEIEKISLENIELKKIRASHRSVVCRVTVSQCRENETDALCETERPLPPYAAINDKSHR</sequence>
<feature type="coiled-coil region" evidence="1">
    <location>
        <begin position="53"/>
        <end position="80"/>
    </location>
</feature>
<reference evidence="2" key="1">
    <citation type="submission" date="2021-12" db="EMBL/GenBank/DDBJ databases">
        <authorList>
            <person name="King R."/>
        </authorList>
    </citation>
    <scope>NUCLEOTIDE SEQUENCE</scope>
</reference>
<dbReference type="OrthoDB" id="7490061at2759"/>
<accession>A0A9N9R4Y3</accession>
<name>A0A9N9R4Y3_9NEOP</name>
<evidence type="ECO:0000313" key="3">
    <source>
        <dbReference type="Proteomes" id="UP001153714"/>
    </source>
</evidence>
<dbReference type="Proteomes" id="UP001153714">
    <property type="component" value="Chromosome 21"/>
</dbReference>
<organism evidence="2 3">
    <name type="scientific">Diatraea saccharalis</name>
    <name type="common">sugarcane borer</name>
    <dbReference type="NCBI Taxonomy" id="40085"/>
    <lineage>
        <taxon>Eukaryota</taxon>
        <taxon>Metazoa</taxon>
        <taxon>Ecdysozoa</taxon>
        <taxon>Arthropoda</taxon>
        <taxon>Hexapoda</taxon>
        <taxon>Insecta</taxon>
        <taxon>Pterygota</taxon>
        <taxon>Neoptera</taxon>
        <taxon>Endopterygota</taxon>
        <taxon>Lepidoptera</taxon>
        <taxon>Glossata</taxon>
        <taxon>Ditrysia</taxon>
        <taxon>Pyraloidea</taxon>
        <taxon>Crambidae</taxon>
        <taxon>Crambinae</taxon>
        <taxon>Diatraea</taxon>
    </lineage>
</organism>
<evidence type="ECO:0000256" key="1">
    <source>
        <dbReference type="SAM" id="Coils"/>
    </source>
</evidence>
<protein>
    <submittedName>
        <fullName evidence="2">Uncharacterized protein</fullName>
    </submittedName>
</protein>
<keyword evidence="1" id="KW-0175">Coiled coil</keyword>